<evidence type="ECO:0000313" key="2">
    <source>
        <dbReference type="Proteomes" id="UP000006860"/>
    </source>
</evidence>
<proteinExistence type="predicted"/>
<accession>F0SGU7</accession>
<sequence length="57" mass="6077">MESSGSEEPEEEGRVGRLTFSFEGLDSERWKLVSGRCRGGTGVIGNAAGRSECVLSI</sequence>
<protein>
    <submittedName>
        <fullName evidence="1">Uncharacterized protein</fullName>
    </submittedName>
</protein>
<name>F0SGU7_RUBBR</name>
<dbReference type="KEGG" id="pbs:Plabr_0757"/>
<organism evidence="1 2">
    <name type="scientific">Rubinisphaera brasiliensis (strain ATCC 49424 / DSM 5305 / JCM 21570 / IAM 15109 / NBRC 103401 / IFAM 1448)</name>
    <name type="common">Planctomyces brasiliensis</name>
    <dbReference type="NCBI Taxonomy" id="756272"/>
    <lineage>
        <taxon>Bacteria</taxon>
        <taxon>Pseudomonadati</taxon>
        <taxon>Planctomycetota</taxon>
        <taxon>Planctomycetia</taxon>
        <taxon>Planctomycetales</taxon>
        <taxon>Planctomycetaceae</taxon>
        <taxon>Rubinisphaera</taxon>
    </lineage>
</organism>
<keyword evidence="2" id="KW-1185">Reference proteome</keyword>
<dbReference type="STRING" id="756272.Plabr_0757"/>
<dbReference type="Proteomes" id="UP000006860">
    <property type="component" value="Chromosome"/>
</dbReference>
<dbReference type="HOGENOM" id="CLU_2993951_0_0_0"/>
<dbReference type="EMBL" id="CP002546">
    <property type="protein sequence ID" value="ADY58382.1"/>
    <property type="molecule type" value="Genomic_DNA"/>
</dbReference>
<gene>
    <name evidence="1" type="ordered locus">Plabr_0757</name>
</gene>
<evidence type="ECO:0000313" key="1">
    <source>
        <dbReference type="EMBL" id="ADY58382.1"/>
    </source>
</evidence>
<reference evidence="2" key="1">
    <citation type="submission" date="2011-02" db="EMBL/GenBank/DDBJ databases">
        <title>The complete genome of Planctomyces brasiliensis DSM 5305.</title>
        <authorList>
            <person name="Lucas S."/>
            <person name="Copeland A."/>
            <person name="Lapidus A."/>
            <person name="Bruce D."/>
            <person name="Goodwin L."/>
            <person name="Pitluck S."/>
            <person name="Kyrpides N."/>
            <person name="Mavromatis K."/>
            <person name="Pagani I."/>
            <person name="Ivanova N."/>
            <person name="Ovchinnikova G."/>
            <person name="Lu M."/>
            <person name="Detter J.C."/>
            <person name="Han C."/>
            <person name="Land M."/>
            <person name="Hauser L."/>
            <person name="Markowitz V."/>
            <person name="Cheng J.-F."/>
            <person name="Hugenholtz P."/>
            <person name="Woyke T."/>
            <person name="Wu D."/>
            <person name="Tindall B."/>
            <person name="Pomrenke H.G."/>
            <person name="Brambilla E."/>
            <person name="Klenk H.-P."/>
            <person name="Eisen J.A."/>
        </authorList>
    </citation>
    <scope>NUCLEOTIDE SEQUENCE [LARGE SCALE GENOMIC DNA]</scope>
    <source>
        <strain evidence="2">ATCC 49424 / DSM 5305 / JCM 21570 / NBRC 103401 / IFAM 1448</strain>
    </source>
</reference>
<dbReference type="AlphaFoldDB" id="F0SGU7"/>